<accession>A0A0B5IE56</accession>
<evidence type="ECO:0000256" key="6">
    <source>
        <dbReference type="PROSITE-ProRule" id="PRU00169"/>
    </source>
</evidence>
<dbReference type="GO" id="GO:0000976">
    <property type="term" value="F:transcription cis-regulatory region binding"/>
    <property type="evidence" value="ECO:0007669"/>
    <property type="project" value="TreeGrafter"/>
</dbReference>
<evidence type="ECO:0000259" key="9">
    <source>
        <dbReference type="PROSITE" id="PS51755"/>
    </source>
</evidence>
<dbReference type="SMART" id="SM00448">
    <property type="entry name" value="REC"/>
    <property type="match status" value="1"/>
</dbReference>
<evidence type="ECO:0000313" key="11">
    <source>
        <dbReference type="Proteomes" id="UP000031774"/>
    </source>
</evidence>
<dbReference type="InterPro" id="IPR039420">
    <property type="entry name" value="WalR-like"/>
</dbReference>
<feature type="domain" description="Response regulatory" evidence="8">
    <location>
        <begin position="2"/>
        <end position="116"/>
    </location>
</feature>
<dbReference type="FunFam" id="3.40.50.2300:FF:000001">
    <property type="entry name" value="DNA-binding response regulator PhoB"/>
    <property type="match status" value="1"/>
</dbReference>
<feature type="modified residue" description="4-aspartylphosphate" evidence="6">
    <location>
        <position position="51"/>
    </location>
</feature>
<keyword evidence="2" id="KW-0902">Two-component regulatory system</keyword>
<evidence type="ECO:0000256" key="3">
    <source>
        <dbReference type="ARBA" id="ARBA00023015"/>
    </source>
</evidence>
<dbReference type="KEGG" id="svt:SVTN_30010"/>
<dbReference type="AlphaFoldDB" id="A0A0B5IE56"/>
<dbReference type="CDD" id="cd19935">
    <property type="entry name" value="REC_OmpR_CusR-like"/>
    <property type="match status" value="1"/>
</dbReference>
<evidence type="ECO:0000256" key="1">
    <source>
        <dbReference type="ARBA" id="ARBA00022553"/>
    </source>
</evidence>
<evidence type="ECO:0000256" key="7">
    <source>
        <dbReference type="PROSITE-ProRule" id="PRU01091"/>
    </source>
</evidence>
<sequence length="225" mass="25069">MRVLIVDDEERFAEGLRNGLEAEGFAVDVALDGTDGLWRAREHAYDAIVLDIMLPGLNGYRVCAALRAEGNWTPILMLTAKEGEWDEVEGLDTGADDYLTKPFSYAVLLARLRALLRREPRERPAALTAGDLRLDPAAKEVSRGGVRVGLTARELALLEFLLRRRGETVSKREILAHVWDDAFEGDPNIVEVYVRHLRNKLDRPFGRASIETVRGCGYRLAPDGG</sequence>
<dbReference type="PANTHER" id="PTHR48111">
    <property type="entry name" value="REGULATOR OF RPOS"/>
    <property type="match status" value="1"/>
</dbReference>
<dbReference type="Gene3D" id="3.40.50.2300">
    <property type="match status" value="1"/>
</dbReference>
<evidence type="ECO:0000313" key="10">
    <source>
        <dbReference type="EMBL" id="AJF67978.1"/>
    </source>
</evidence>
<dbReference type="HOGENOM" id="CLU_000445_30_1_11"/>
<organism evidence="10 11">
    <name type="scientific">Streptomyces vietnamensis</name>
    <dbReference type="NCBI Taxonomy" id="362257"/>
    <lineage>
        <taxon>Bacteria</taxon>
        <taxon>Bacillati</taxon>
        <taxon>Actinomycetota</taxon>
        <taxon>Actinomycetes</taxon>
        <taxon>Kitasatosporales</taxon>
        <taxon>Streptomycetaceae</taxon>
        <taxon>Streptomyces</taxon>
    </lineage>
</organism>
<dbReference type="Gene3D" id="1.10.10.10">
    <property type="entry name" value="Winged helix-like DNA-binding domain superfamily/Winged helix DNA-binding domain"/>
    <property type="match status" value="1"/>
</dbReference>
<evidence type="ECO:0000259" key="8">
    <source>
        <dbReference type="PROSITE" id="PS50110"/>
    </source>
</evidence>
<feature type="domain" description="OmpR/PhoB-type" evidence="9">
    <location>
        <begin position="124"/>
        <end position="222"/>
    </location>
</feature>
<protein>
    <submittedName>
        <fullName evidence="10">Transcriptional regulator</fullName>
    </submittedName>
</protein>
<dbReference type="SMART" id="SM00862">
    <property type="entry name" value="Trans_reg_C"/>
    <property type="match status" value="1"/>
</dbReference>
<dbReference type="Proteomes" id="UP000031774">
    <property type="component" value="Chromosome"/>
</dbReference>
<dbReference type="PANTHER" id="PTHR48111:SF36">
    <property type="entry name" value="TRANSCRIPTIONAL REGULATORY PROTEIN CUTR"/>
    <property type="match status" value="1"/>
</dbReference>
<dbReference type="Gene3D" id="6.10.250.690">
    <property type="match status" value="1"/>
</dbReference>
<dbReference type="GO" id="GO:0006355">
    <property type="term" value="P:regulation of DNA-templated transcription"/>
    <property type="evidence" value="ECO:0007669"/>
    <property type="project" value="InterPro"/>
</dbReference>
<evidence type="ECO:0000256" key="2">
    <source>
        <dbReference type="ARBA" id="ARBA00023012"/>
    </source>
</evidence>
<keyword evidence="5" id="KW-0804">Transcription</keyword>
<dbReference type="InterPro" id="IPR011006">
    <property type="entry name" value="CheY-like_superfamily"/>
</dbReference>
<proteinExistence type="predicted"/>
<dbReference type="CDD" id="cd00383">
    <property type="entry name" value="trans_reg_C"/>
    <property type="match status" value="1"/>
</dbReference>
<dbReference type="GO" id="GO:0005829">
    <property type="term" value="C:cytosol"/>
    <property type="evidence" value="ECO:0007669"/>
    <property type="project" value="TreeGrafter"/>
</dbReference>
<dbReference type="RefSeq" id="WP_041131906.1">
    <property type="nucleotide sequence ID" value="NZ_CP010407.1"/>
</dbReference>
<dbReference type="GO" id="GO:0000156">
    <property type="term" value="F:phosphorelay response regulator activity"/>
    <property type="evidence" value="ECO:0007669"/>
    <property type="project" value="TreeGrafter"/>
</dbReference>
<dbReference type="InterPro" id="IPR001867">
    <property type="entry name" value="OmpR/PhoB-type_DNA-bd"/>
</dbReference>
<dbReference type="FunFam" id="1.10.10.10:FF:000005">
    <property type="entry name" value="Two-component system response regulator"/>
    <property type="match status" value="1"/>
</dbReference>
<keyword evidence="1 6" id="KW-0597">Phosphoprotein</keyword>
<dbReference type="InterPro" id="IPR036388">
    <property type="entry name" value="WH-like_DNA-bd_sf"/>
</dbReference>
<reference evidence="10 11" key="1">
    <citation type="submission" date="2014-12" db="EMBL/GenBank/DDBJ databases">
        <title>Complete genome sequence of Streptomyces vietnamensis strain GIMV4.0001, a genetic manipulable producer of the benzoisochromanequinone antibiotic granaticin.</title>
        <authorList>
            <person name="Deng M.R."/>
            <person name="Guo J."/>
            <person name="Ma L.Y."/>
            <person name="Feng G.D."/>
            <person name="Mo C.Y."/>
            <person name="Zhu H.H."/>
        </authorList>
    </citation>
    <scope>NUCLEOTIDE SEQUENCE [LARGE SCALE GENOMIC DNA]</scope>
    <source>
        <strain evidence="11">GIMV4.0001</strain>
    </source>
</reference>
<evidence type="ECO:0000256" key="4">
    <source>
        <dbReference type="ARBA" id="ARBA00023125"/>
    </source>
</evidence>
<evidence type="ECO:0000256" key="5">
    <source>
        <dbReference type="ARBA" id="ARBA00023163"/>
    </source>
</evidence>
<dbReference type="Pfam" id="PF00072">
    <property type="entry name" value="Response_reg"/>
    <property type="match status" value="1"/>
</dbReference>
<dbReference type="PROSITE" id="PS50110">
    <property type="entry name" value="RESPONSE_REGULATORY"/>
    <property type="match status" value="1"/>
</dbReference>
<dbReference type="STRING" id="362257.SVTN_30010"/>
<dbReference type="EMBL" id="CP010407">
    <property type="protein sequence ID" value="AJF67978.1"/>
    <property type="molecule type" value="Genomic_DNA"/>
</dbReference>
<keyword evidence="11" id="KW-1185">Reference proteome</keyword>
<dbReference type="Pfam" id="PF00486">
    <property type="entry name" value="Trans_reg_C"/>
    <property type="match status" value="1"/>
</dbReference>
<name>A0A0B5IE56_9ACTN</name>
<dbReference type="InterPro" id="IPR001789">
    <property type="entry name" value="Sig_transdc_resp-reg_receiver"/>
</dbReference>
<feature type="DNA-binding region" description="OmpR/PhoB-type" evidence="7">
    <location>
        <begin position="124"/>
        <end position="222"/>
    </location>
</feature>
<keyword evidence="3" id="KW-0805">Transcription regulation</keyword>
<gene>
    <name evidence="10" type="ORF">SVTN_30010</name>
</gene>
<keyword evidence="4 7" id="KW-0238">DNA-binding</keyword>
<dbReference type="GO" id="GO:0032993">
    <property type="term" value="C:protein-DNA complex"/>
    <property type="evidence" value="ECO:0007669"/>
    <property type="project" value="TreeGrafter"/>
</dbReference>
<dbReference type="PROSITE" id="PS51755">
    <property type="entry name" value="OMPR_PHOB"/>
    <property type="match status" value="1"/>
</dbReference>
<dbReference type="SUPFAM" id="SSF52172">
    <property type="entry name" value="CheY-like"/>
    <property type="match status" value="1"/>
</dbReference>